<dbReference type="SUPFAM" id="SSF46977">
    <property type="entry name" value="Succinate dehydrogenase/fumarate reductase flavoprotein C-terminal domain"/>
    <property type="match status" value="1"/>
</dbReference>
<evidence type="ECO:0000256" key="4">
    <source>
        <dbReference type="ARBA" id="ARBA00012173"/>
    </source>
</evidence>
<gene>
    <name evidence="15" type="primary">nadB</name>
    <name evidence="15" type="ORF">HG66A1_58610</name>
</gene>
<evidence type="ECO:0000256" key="1">
    <source>
        <dbReference type="ARBA" id="ARBA00001974"/>
    </source>
</evidence>
<feature type="active site" description="Proton acceptor" evidence="11">
    <location>
        <position position="295"/>
    </location>
</feature>
<comment type="subcellular location">
    <subcellularLocation>
        <location evidence="12">Cytoplasm</location>
    </subcellularLocation>
</comment>
<dbReference type="Gene3D" id="1.20.58.100">
    <property type="entry name" value="Fumarate reductase/succinate dehydrogenase flavoprotein-like, C-terminal domain"/>
    <property type="match status" value="1"/>
</dbReference>
<dbReference type="InterPro" id="IPR037099">
    <property type="entry name" value="Fum_R/Succ_DH_flav-like_C_sf"/>
</dbReference>
<keyword evidence="5 12" id="KW-0285">Flavoprotein</keyword>
<keyword evidence="7 12" id="KW-0274">FAD</keyword>
<evidence type="ECO:0000256" key="5">
    <source>
        <dbReference type="ARBA" id="ARBA00022630"/>
    </source>
</evidence>
<accession>A0A517PXD0</accession>
<evidence type="ECO:0000256" key="2">
    <source>
        <dbReference type="ARBA" id="ARBA00004950"/>
    </source>
</evidence>
<comment type="function">
    <text evidence="12">Catalyzes the oxidation of L-aspartate to iminoaspartate.</text>
</comment>
<dbReference type="InterPro" id="IPR005288">
    <property type="entry name" value="NadB"/>
</dbReference>
<dbReference type="EMBL" id="CP036266">
    <property type="protein sequence ID" value="QDT24035.1"/>
    <property type="molecule type" value="Genomic_DNA"/>
</dbReference>
<proteinExistence type="inferred from homology"/>
<dbReference type="UniPathway" id="UPA00253">
    <property type="reaction ID" value="UER00326"/>
</dbReference>
<keyword evidence="8 12" id="KW-0560">Oxidoreductase</keyword>
<dbReference type="FunFam" id="3.90.700.10:FF:000002">
    <property type="entry name" value="L-aspartate oxidase"/>
    <property type="match status" value="1"/>
</dbReference>
<dbReference type="GO" id="GO:0008734">
    <property type="term" value="F:L-aspartate oxidase activity"/>
    <property type="evidence" value="ECO:0007669"/>
    <property type="project" value="UniProtKB-UniRule"/>
</dbReference>
<evidence type="ECO:0000256" key="6">
    <source>
        <dbReference type="ARBA" id="ARBA00022642"/>
    </source>
</evidence>
<dbReference type="OrthoDB" id="9806724at2"/>
<dbReference type="Pfam" id="PF02910">
    <property type="entry name" value="Succ_DH_flav_C"/>
    <property type="match status" value="1"/>
</dbReference>
<dbReference type="Proteomes" id="UP000320421">
    <property type="component" value="Chromosome"/>
</dbReference>
<feature type="domain" description="FAD-dependent oxidoreductase 2 FAD-binding" evidence="13">
    <location>
        <begin position="27"/>
        <end position="397"/>
    </location>
</feature>
<evidence type="ECO:0000259" key="13">
    <source>
        <dbReference type="Pfam" id="PF00890"/>
    </source>
</evidence>
<evidence type="ECO:0000313" key="16">
    <source>
        <dbReference type="Proteomes" id="UP000320421"/>
    </source>
</evidence>
<comment type="similarity">
    <text evidence="3 12">Belongs to the FAD-dependent oxidoreductase 2 family. NadB subfamily.</text>
</comment>
<dbReference type="GO" id="GO:0034628">
    <property type="term" value="P:'de novo' NAD+ biosynthetic process from L-aspartate"/>
    <property type="evidence" value="ECO:0007669"/>
    <property type="project" value="TreeGrafter"/>
</dbReference>
<dbReference type="InterPro" id="IPR003953">
    <property type="entry name" value="FAD-dep_OxRdtase_2_FAD-bd"/>
</dbReference>
<feature type="domain" description="Fumarate reductase/succinate dehydrogenase flavoprotein-like C-terminal" evidence="14">
    <location>
        <begin position="446"/>
        <end position="533"/>
    </location>
</feature>
<keyword evidence="16" id="KW-1185">Reference proteome</keyword>
<comment type="pathway">
    <text evidence="2 12">Cofactor biosynthesis; NAD(+) biosynthesis; iminoaspartate from L-aspartate (oxidase route): step 1/1.</text>
</comment>
<dbReference type="InterPro" id="IPR036188">
    <property type="entry name" value="FAD/NAD-bd_sf"/>
</dbReference>
<name>A0A517PXD0_9PLAN</name>
<comment type="cofactor">
    <cofactor evidence="1 12">
        <name>FAD</name>
        <dbReference type="ChEBI" id="CHEBI:57692"/>
    </cofactor>
</comment>
<evidence type="ECO:0000259" key="14">
    <source>
        <dbReference type="Pfam" id="PF02910"/>
    </source>
</evidence>
<dbReference type="SUPFAM" id="SSF51905">
    <property type="entry name" value="FAD/NAD(P)-binding domain"/>
    <property type="match status" value="1"/>
</dbReference>
<dbReference type="AlphaFoldDB" id="A0A517PXD0"/>
<dbReference type="PIRSF" id="PIRSF000171">
    <property type="entry name" value="SDHA_APRA_LASPO"/>
    <property type="match status" value="1"/>
</dbReference>
<dbReference type="Gene3D" id="3.50.50.60">
    <property type="entry name" value="FAD/NAD(P)-binding domain"/>
    <property type="match status" value="1"/>
</dbReference>
<reference evidence="15 16" key="1">
    <citation type="submission" date="2019-02" db="EMBL/GenBank/DDBJ databases">
        <title>Deep-cultivation of Planctomycetes and their phenomic and genomic characterization uncovers novel biology.</title>
        <authorList>
            <person name="Wiegand S."/>
            <person name="Jogler M."/>
            <person name="Boedeker C."/>
            <person name="Pinto D."/>
            <person name="Vollmers J."/>
            <person name="Rivas-Marin E."/>
            <person name="Kohn T."/>
            <person name="Peeters S.H."/>
            <person name="Heuer A."/>
            <person name="Rast P."/>
            <person name="Oberbeckmann S."/>
            <person name="Bunk B."/>
            <person name="Jeske O."/>
            <person name="Meyerdierks A."/>
            <person name="Storesund J.E."/>
            <person name="Kallscheuer N."/>
            <person name="Luecker S."/>
            <person name="Lage O.M."/>
            <person name="Pohl T."/>
            <person name="Merkel B.J."/>
            <person name="Hornburger P."/>
            <person name="Mueller R.-W."/>
            <person name="Bruemmer F."/>
            <person name="Labrenz M."/>
            <person name="Spormann A.M."/>
            <person name="Op den Camp H."/>
            <person name="Overmann J."/>
            <person name="Amann R."/>
            <person name="Jetten M.S.M."/>
            <person name="Mascher T."/>
            <person name="Medema M.H."/>
            <person name="Devos D.P."/>
            <person name="Kaster A.-K."/>
            <person name="Ovreas L."/>
            <person name="Rohde M."/>
            <person name="Galperin M.Y."/>
            <person name="Jogler C."/>
        </authorList>
    </citation>
    <scope>NUCLEOTIDE SEQUENCE [LARGE SCALE GENOMIC DNA]</scope>
    <source>
        <strain evidence="15 16">HG66A1</strain>
    </source>
</reference>
<evidence type="ECO:0000256" key="7">
    <source>
        <dbReference type="ARBA" id="ARBA00022827"/>
    </source>
</evidence>
<dbReference type="InterPro" id="IPR015939">
    <property type="entry name" value="Fum_Rdtase/Succ_DH_flav-like_C"/>
</dbReference>
<dbReference type="PANTHER" id="PTHR42716">
    <property type="entry name" value="L-ASPARTATE OXIDASE"/>
    <property type="match status" value="1"/>
</dbReference>
<comment type="catalytic activity">
    <reaction evidence="9">
        <text>L-aspartate + O2 = iminosuccinate + H2O2</text>
        <dbReference type="Rhea" id="RHEA:25876"/>
        <dbReference type="ChEBI" id="CHEBI:15379"/>
        <dbReference type="ChEBI" id="CHEBI:16240"/>
        <dbReference type="ChEBI" id="CHEBI:29991"/>
        <dbReference type="ChEBI" id="CHEBI:77875"/>
        <dbReference type="EC" id="1.4.3.16"/>
    </reaction>
    <physiologicalReaction direction="left-to-right" evidence="9">
        <dbReference type="Rhea" id="RHEA:25877"/>
    </physiologicalReaction>
</comment>
<evidence type="ECO:0000256" key="8">
    <source>
        <dbReference type="ARBA" id="ARBA00023002"/>
    </source>
</evidence>
<evidence type="ECO:0000256" key="3">
    <source>
        <dbReference type="ARBA" id="ARBA00008562"/>
    </source>
</evidence>
<keyword evidence="6 12" id="KW-0662">Pyridine nucleotide biosynthesis</keyword>
<evidence type="ECO:0000256" key="12">
    <source>
        <dbReference type="RuleBase" id="RU362049"/>
    </source>
</evidence>
<sequence>MDPIQIEPGQRYLARINPKRIPHIFTDVLIIGGGIAGCRAALEIDPRLETIIVNKGKVTQSNSAYAQGGIAGVLDPLDNITNHVQDTLAAGKDLCDPELVEYVCTEAPRHIQELIEIGADFDTQDGKIALTKEGGHSHRRVAHALGDATGKEIMRALVAAVQSRPNIQTWMKTPTLDLVTEDGQCRGAIIWNRYHGKSLVWAKQVILATGGAGCLFRETTNPPLATGDGHALAFRAGARLQDMEFMQFHPTVLYIAGGARYLVSEAVRGEGAYLRDCNGVRFMEEYHPDLELAHRDIVSRAITDRMLKTSHSCVYLDLRHLDKNLVKERFPNISKVCAGFGLDLSKDQIPVRPGAHYMIGGVKTDLQARTSVPHLWAAGEVTSTGLHGSNRLASNSLLEGMIFGSAAGKGASTAALSMPDQYSASLLPEWETEKRSDEDLNSKDLRNSLASLMWRDVGITRSADSLQNAQDKVDFWSRYVVDREFKALPGWELQNMLLVSQLMITSAIERRESRGVHYRSDFPETDPAFQKHISVISTS</sequence>
<evidence type="ECO:0000313" key="15">
    <source>
        <dbReference type="EMBL" id="QDT24035.1"/>
    </source>
</evidence>
<evidence type="ECO:0000256" key="11">
    <source>
        <dbReference type="PIRSR" id="PIRSR000171-1"/>
    </source>
</evidence>
<dbReference type="InterPro" id="IPR027477">
    <property type="entry name" value="Succ_DH/fumarate_Rdtase_cat_sf"/>
</dbReference>
<organism evidence="15 16">
    <name type="scientific">Gimesia chilikensis</name>
    <dbReference type="NCBI Taxonomy" id="2605989"/>
    <lineage>
        <taxon>Bacteria</taxon>
        <taxon>Pseudomonadati</taxon>
        <taxon>Planctomycetota</taxon>
        <taxon>Planctomycetia</taxon>
        <taxon>Planctomycetales</taxon>
        <taxon>Planctomycetaceae</taxon>
        <taxon>Gimesia</taxon>
    </lineage>
</organism>
<dbReference type="NCBIfam" id="TIGR00551">
    <property type="entry name" value="nadB"/>
    <property type="match status" value="1"/>
</dbReference>
<dbReference type="PANTHER" id="PTHR42716:SF2">
    <property type="entry name" value="L-ASPARTATE OXIDASE, CHLOROPLASTIC"/>
    <property type="match status" value="1"/>
</dbReference>
<dbReference type="EC" id="1.4.3.16" evidence="4 10"/>
<dbReference type="Gene3D" id="3.90.700.10">
    <property type="entry name" value="Succinate dehydrogenase/fumarate reductase flavoprotein, catalytic domain"/>
    <property type="match status" value="1"/>
</dbReference>
<dbReference type="PRINTS" id="PR00368">
    <property type="entry name" value="FADPNR"/>
</dbReference>
<protein>
    <recommendedName>
        <fullName evidence="4 10">L-aspartate oxidase</fullName>
        <ecNumber evidence="4 10">1.4.3.16</ecNumber>
    </recommendedName>
</protein>
<dbReference type="Pfam" id="PF00890">
    <property type="entry name" value="FAD_binding_2"/>
    <property type="match status" value="1"/>
</dbReference>
<evidence type="ECO:0000256" key="9">
    <source>
        <dbReference type="ARBA" id="ARBA00048305"/>
    </source>
</evidence>
<dbReference type="RefSeq" id="WP_145192335.1">
    <property type="nucleotide sequence ID" value="NZ_CP036266.1"/>
</dbReference>
<dbReference type="SUPFAM" id="SSF56425">
    <property type="entry name" value="Succinate dehydrogenase/fumarate reductase flavoprotein, catalytic domain"/>
    <property type="match status" value="1"/>
</dbReference>
<evidence type="ECO:0000256" key="10">
    <source>
        <dbReference type="NCBIfam" id="TIGR00551"/>
    </source>
</evidence>
<dbReference type="GO" id="GO:0005737">
    <property type="term" value="C:cytoplasm"/>
    <property type="evidence" value="ECO:0007669"/>
    <property type="project" value="UniProtKB-SubCell"/>
</dbReference>